<accession>A0A5A7N2C5</accession>
<dbReference type="Gene3D" id="3.10.450.50">
    <property type="match status" value="1"/>
</dbReference>
<evidence type="ECO:0000313" key="2">
    <source>
        <dbReference type="Proteomes" id="UP000325187"/>
    </source>
</evidence>
<keyword evidence="2" id="KW-1185">Reference proteome</keyword>
<name>A0A5A7N2C5_9PROT</name>
<dbReference type="RefSeq" id="WP_210432728.1">
    <property type="nucleotide sequence ID" value="NZ_BKCM01000023.1"/>
</dbReference>
<dbReference type="AlphaFoldDB" id="A0A5A7N2C5"/>
<dbReference type="InterPro" id="IPR004027">
    <property type="entry name" value="SEC_C_motif"/>
</dbReference>
<dbReference type="EMBL" id="BKCM01000023">
    <property type="protein sequence ID" value="GER02258.1"/>
    <property type="molecule type" value="Genomic_DNA"/>
</dbReference>
<reference evidence="1 2" key="1">
    <citation type="submission" date="2019-09" db="EMBL/GenBank/DDBJ databases">
        <title>NBRP : Genome information of microbial organism related human and environment.</title>
        <authorList>
            <person name="Hattori M."/>
            <person name="Oshima K."/>
            <person name="Inaba H."/>
            <person name="Suda W."/>
            <person name="Sakamoto M."/>
            <person name="Iino T."/>
            <person name="Kitahara M."/>
            <person name="Oshida Y."/>
            <person name="Iida T."/>
            <person name="Kudo T."/>
            <person name="Itoh T."/>
            <person name="Ohkuma M."/>
        </authorList>
    </citation>
    <scope>NUCLEOTIDE SEQUENCE [LARGE SCALE GENOMIC DNA]</scope>
    <source>
        <strain evidence="1 2">Mie-1</strain>
    </source>
</reference>
<evidence type="ECO:0000313" key="1">
    <source>
        <dbReference type="EMBL" id="GER02258.1"/>
    </source>
</evidence>
<dbReference type="Proteomes" id="UP000325187">
    <property type="component" value="Unassembled WGS sequence"/>
</dbReference>
<protein>
    <submittedName>
        <fullName evidence="1">Uncharacterized protein</fullName>
    </submittedName>
</protein>
<proteinExistence type="predicted"/>
<gene>
    <name evidence="1" type="ORF">JCM17845_28810</name>
</gene>
<sequence length="149" mass="16355">MLLTLSGETLNELNRGLKKITERTQKDGRSHDLTLLLGEGDTGLTVHCGQLPNAEALEKLAHHCRLRKYAQGTGSWFGLAVRAGDGLPKFGLNFRFPWKQDNAMDAATKGMAGDQAPRRARIVSKSPKIGRNEPCFCGSGKKFKKCCLQ</sequence>
<comment type="caution">
    <text evidence="1">The sequence shown here is derived from an EMBL/GenBank/DDBJ whole genome shotgun (WGS) entry which is preliminary data.</text>
</comment>
<dbReference type="Pfam" id="PF02810">
    <property type="entry name" value="SEC-C"/>
    <property type="match status" value="1"/>
</dbReference>
<dbReference type="PANTHER" id="PTHR33747:SF1">
    <property type="entry name" value="ADENYLATE CYCLASE-ASSOCIATED CAP C-TERMINAL DOMAIN-CONTAINING PROTEIN"/>
    <property type="match status" value="1"/>
</dbReference>
<dbReference type="PANTHER" id="PTHR33747">
    <property type="entry name" value="UPF0225 PROTEIN SCO1677"/>
    <property type="match status" value="1"/>
</dbReference>
<organism evidence="1 2">
    <name type="scientific">Iodidimonas gelatinilytica</name>
    <dbReference type="NCBI Taxonomy" id="1236966"/>
    <lineage>
        <taxon>Bacteria</taxon>
        <taxon>Pseudomonadati</taxon>
        <taxon>Pseudomonadota</taxon>
        <taxon>Alphaproteobacteria</taxon>
        <taxon>Iodidimonadales</taxon>
        <taxon>Iodidimonadaceae</taxon>
        <taxon>Iodidimonas</taxon>
    </lineage>
</organism>
<dbReference type="SUPFAM" id="SSF103642">
    <property type="entry name" value="Sec-C motif"/>
    <property type="match status" value="1"/>
</dbReference>